<dbReference type="FunFam" id="3.30.1370.100:FF:000001">
    <property type="entry name" value="Mismatch repair endonuclease pms1, putative"/>
    <property type="match status" value="1"/>
</dbReference>
<evidence type="ECO:0000259" key="5">
    <source>
        <dbReference type="SMART" id="SM01340"/>
    </source>
</evidence>
<dbReference type="FunFam" id="3.30.565.10:FF:000017">
    <property type="entry name" value="PMS1 homolog 1, mismatch repair system component"/>
    <property type="match status" value="1"/>
</dbReference>
<dbReference type="GO" id="GO:0061982">
    <property type="term" value="P:meiosis I cell cycle process"/>
    <property type="evidence" value="ECO:0007669"/>
    <property type="project" value="UniProtKB-ARBA"/>
</dbReference>
<dbReference type="CDD" id="cd16926">
    <property type="entry name" value="HATPase_MutL-MLH-PMS-like"/>
    <property type="match status" value="1"/>
</dbReference>
<gene>
    <name evidence="6" type="ORF">IAR55_001119</name>
</gene>
<dbReference type="RefSeq" id="XP_066805449.1">
    <property type="nucleotide sequence ID" value="XM_066944248.1"/>
</dbReference>
<dbReference type="SMART" id="SM01340">
    <property type="entry name" value="DNA_mis_repair"/>
    <property type="match status" value="1"/>
</dbReference>
<dbReference type="InterPro" id="IPR037198">
    <property type="entry name" value="MutL_C_sf"/>
</dbReference>
<dbReference type="InterPro" id="IPR002099">
    <property type="entry name" value="MutL/Mlh/PMS"/>
</dbReference>
<feature type="compositionally biased region" description="Basic and acidic residues" evidence="3">
    <location>
        <begin position="591"/>
        <end position="600"/>
    </location>
</feature>
<dbReference type="PANTHER" id="PTHR10073">
    <property type="entry name" value="DNA MISMATCH REPAIR PROTEIN MLH, PMS, MUTL"/>
    <property type="match status" value="1"/>
</dbReference>
<dbReference type="PROSITE" id="PS00058">
    <property type="entry name" value="DNA_MISMATCH_REPAIR_1"/>
    <property type="match status" value="1"/>
</dbReference>
<dbReference type="InterPro" id="IPR042121">
    <property type="entry name" value="MutL_C_regsub"/>
</dbReference>
<dbReference type="GO" id="GO:0005524">
    <property type="term" value="F:ATP binding"/>
    <property type="evidence" value="ECO:0007669"/>
    <property type="project" value="InterPro"/>
</dbReference>
<dbReference type="GO" id="GO:0006298">
    <property type="term" value="P:mismatch repair"/>
    <property type="evidence" value="ECO:0007669"/>
    <property type="project" value="InterPro"/>
</dbReference>
<dbReference type="InterPro" id="IPR014790">
    <property type="entry name" value="MutL_C"/>
</dbReference>
<evidence type="ECO:0000313" key="7">
    <source>
        <dbReference type="Proteomes" id="UP001388673"/>
    </source>
</evidence>
<accession>A0AAW0Z4V5</accession>
<dbReference type="Pfam" id="PF01119">
    <property type="entry name" value="DNA_mis_repair"/>
    <property type="match status" value="1"/>
</dbReference>
<dbReference type="Gene3D" id="3.30.1540.20">
    <property type="entry name" value="MutL, C-terminal domain, dimerisation subdomain"/>
    <property type="match status" value="1"/>
</dbReference>
<evidence type="ECO:0000259" key="4">
    <source>
        <dbReference type="SMART" id="SM00853"/>
    </source>
</evidence>
<feature type="region of interest" description="Disordered" evidence="3">
    <location>
        <begin position="426"/>
        <end position="646"/>
    </location>
</feature>
<dbReference type="SMART" id="SM00853">
    <property type="entry name" value="MutL_C"/>
    <property type="match status" value="1"/>
</dbReference>
<evidence type="ECO:0000256" key="1">
    <source>
        <dbReference type="ARBA" id="ARBA00006082"/>
    </source>
</evidence>
<evidence type="ECO:0000313" key="6">
    <source>
        <dbReference type="EMBL" id="KAK8865970.1"/>
    </source>
</evidence>
<dbReference type="PANTHER" id="PTHR10073:SF52">
    <property type="entry name" value="MISMATCH REPAIR ENDONUCLEASE PMS2"/>
    <property type="match status" value="1"/>
</dbReference>
<dbReference type="AlphaFoldDB" id="A0AAW0Z4V5"/>
<dbReference type="Gene3D" id="3.30.565.10">
    <property type="entry name" value="Histidine kinase-like ATPase, C-terminal domain"/>
    <property type="match status" value="1"/>
</dbReference>
<reference evidence="6 7" key="1">
    <citation type="journal article" date="2024" name="bioRxiv">
        <title>Comparative genomics of Cryptococcus and Kwoniella reveals pathogenesis evolution and contrasting karyotype dynamics via intercentromeric recombination or chromosome fusion.</title>
        <authorList>
            <person name="Coelho M.A."/>
            <person name="David-Palma M."/>
            <person name="Shea T."/>
            <person name="Bowers K."/>
            <person name="McGinley-Smith S."/>
            <person name="Mohammad A.W."/>
            <person name="Gnirke A."/>
            <person name="Yurkov A.M."/>
            <person name="Nowrousian M."/>
            <person name="Sun S."/>
            <person name="Cuomo C.A."/>
            <person name="Heitman J."/>
        </authorList>
    </citation>
    <scope>NUCLEOTIDE SEQUENCE [LARGE SCALE GENOMIC DNA]</scope>
    <source>
        <strain evidence="6 7">CBS 13917</strain>
    </source>
</reference>
<dbReference type="InterPro" id="IPR014762">
    <property type="entry name" value="DNA_mismatch_repair_CS"/>
</dbReference>
<dbReference type="Gene3D" id="3.30.230.10">
    <property type="match status" value="1"/>
</dbReference>
<dbReference type="GO" id="GO:0140664">
    <property type="term" value="F:ATP-dependent DNA damage sensor activity"/>
    <property type="evidence" value="ECO:0007669"/>
    <property type="project" value="InterPro"/>
</dbReference>
<dbReference type="Pfam" id="PF13589">
    <property type="entry name" value="HATPase_c_3"/>
    <property type="match status" value="1"/>
</dbReference>
<proteinExistence type="inferred from homology"/>
<keyword evidence="7" id="KW-1185">Reference proteome</keyword>
<evidence type="ECO:0000256" key="3">
    <source>
        <dbReference type="SAM" id="MobiDB-lite"/>
    </source>
</evidence>
<dbReference type="GO" id="GO:0032389">
    <property type="term" value="C:MutLalpha complex"/>
    <property type="evidence" value="ECO:0007669"/>
    <property type="project" value="TreeGrafter"/>
</dbReference>
<evidence type="ECO:0000256" key="2">
    <source>
        <dbReference type="ARBA" id="ARBA00022763"/>
    </source>
</evidence>
<dbReference type="InterPro" id="IPR014721">
    <property type="entry name" value="Ribsml_uS5_D2-typ_fold_subgr"/>
</dbReference>
<protein>
    <recommendedName>
        <fullName evidence="8">DNA mismatch repair protein PMS2</fullName>
    </recommendedName>
</protein>
<dbReference type="GO" id="GO:0030983">
    <property type="term" value="F:mismatched DNA binding"/>
    <property type="evidence" value="ECO:0007669"/>
    <property type="project" value="InterPro"/>
</dbReference>
<comment type="similarity">
    <text evidence="1">Belongs to the DNA mismatch repair MutL/HexB family.</text>
</comment>
<dbReference type="KEGG" id="kne:92178378"/>
<feature type="domain" description="MutL C-terminal dimerisation" evidence="4">
    <location>
        <begin position="743"/>
        <end position="902"/>
    </location>
</feature>
<dbReference type="CDD" id="cd03484">
    <property type="entry name" value="MutL_Trans_hPMS_2_like"/>
    <property type="match status" value="1"/>
</dbReference>
<dbReference type="InterPro" id="IPR020568">
    <property type="entry name" value="Ribosomal_Su5_D2-typ_SF"/>
</dbReference>
<dbReference type="Proteomes" id="UP001388673">
    <property type="component" value="Unassembled WGS sequence"/>
</dbReference>
<feature type="compositionally biased region" description="Basic and acidic residues" evidence="3">
    <location>
        <begin position="631"/>
        <end position="646"/>
    </location>
</feature>
<dbReference type="EMBL" id="JBCAWK010000002">
    <property type="protein sequence ID" value="KAK8865970.1"/>
    <property type="molecule type" value="Genomic_DNA"/>
</dbReference>
<dbReference type="GO" id="GO:0016887">
    <property type="term" value="F:ATP hydrolysis activity"/>
    <property type="evidence" value="ECO:0007669"/>
    <property type="project" value="InterPro"/>
</dbReference>
<feature type="compositionally biased region" description="Acidic residues" evidence="3">
    <location>
        <begin position="449"/>
        <end position="462"/>
    </location>
</feature>
<sequence>MPGSIKAIDTDSVHRIHSGQVVLDLQGAFKELVENSLDAGATNIDVRIKDNGLDSVEVSDNGSGIAKEDWDFIGLKHHTSKLPSLSELYKVTTFGFRGEALSALCALCESVTIITATKETAPMGAIIKLGRDGKVVDSSGKVARPRGTTITLTGLFVPLPVRRKEFERTVKRELTKALTLLTAYALVPASVSLTDGRTGVRLRVETVGAGRTGKRSTQLSTDGRGSLRSSVTAVWGIKALDGVQDVNLDLEVEVDKLMAKREGIVESSQHVKVSGLLSSAQWGQGRSSADRQFYFINGRPCNLPSVARAVNEVYKTFNTQQVPMAILDFQIPPESVDINVSPDKRTIFVHSEDRLIEALKIALDAFFQPSRSTFAVGGAMQTVKAIRHVQSQLSMGTSVVPQEVESSDDDGVQTQPDEVPVEYAEEVEEEIPNETDEEADHGVVVPTQEEVEVMEIDTESDEELPRRQFRSPGRQQLAPLSPPPPPPRHVVHQTLNTTGASWSPDRISRSTQSARAGPGPSSKAARIDFRKRLKVFASQSSRAVRDSTSDDPKDDSEDEDVDSGEKSSIAENSGSQPDEEETPAKALTPDELGKEVEIRVAFKRSRPPDPSIFEVEVGKSSTEADTVMNGDKNHGESSPHRVDDHERPRLVARPSSSFRDEIISTAPQGELTLRFDLPRLKSRYAAKRSRHSDPVQAKVRDAFSAVKEAGLADAAGIANKDFALAEEALSRVISKPDFESMEVLGQFNKGFIIARLRSEGGEGTRAADDLFIIDQHASDEKYNFETLQKTTVIKGQALIRPRPLQLTAGDEIVAMENLDILHSNGFEVKVDEEKPPGRGERISLMAMPVSKDTTFDFKDLEQLLHLLSDGARPSGQMVRCSKARSMFAMRACRKSVMIGKALTKGQMVQLLRNMGTIDQPWNCPHGRPTMRHLTKIEVPTKSKSGNGRIDWKMWKKDNL</sequence>
<dbReference type="InterPro" id="IPR038973">
    <property type="entry name" value="MutL/Mlh/Pms-like"/>
</dbReference>
<dbReference type="GeneID" id="92178378"/>
<dbReference type="NCBIfam" id="TIGR00585">
    <property type="entry name" value="mutl"/>
    <property type="match status" value="1"/>
</dbReference>
<dbReference type="SUPFAM" id="SSF118116">
    <property type="entry name" value="DNA mismatch repair protein MutL"/>
    <property type="match status" value="1"/>
</dbReference>
<evidence type="ECO:0008006" key="8">
    <source>
        <dbReference type="Google" id="ProtNLM"/>
    </source>
</evidence>
<feature type="compositionally biased region" description="Acidic residues" evidence="3">
    <location>
        <begin position="552"/>
        <end position="562"/>
    </location>
</feature>
<dbReference type="Pfam" id="PF08676">
    <property type="entry name" value="MutL_C"/>
    <property type="match status" value="1"/>
</dbReference>
<dbReference type="InterPro" id="IPR036890">
    <property type="entry name" value="HATPase_C_sf"/>
</dbReference>
<dbReference type="SUPFAM" id="SSF54211">
    <property type="entry name" value="Ribosomal protein S5 domain 2-like"/>
    <property type="match status" value="1"/>
</dbReference>
<name>A0AAW0Z4V5_9TREE</name>
<comment type="caution">
    <text evidence="6">The sequence shown here is derived from an EMBL/GenBank/DDBJ whole genome shotgun (WGS) entry which is preliminary data.</text>
</comment>
<dbReference type="InterPro" id="IPR013507">
    <property type="entry name" value="DNA_mismatch_S5_2-like"/>
</dbReference>
<keyword evidence="2" id="KW-0227">DNA damage</keyword>
<feature type="compositionally biased region" description="Acidic residues" evidence="3">
    <location>
        <begin position="426"/>
        <end position="439"/>
    </location>
</feature>
<dbReference type="Gene3D" id="3.30.1370.100">
    <property type="entry name" value="MutL, C-terminal domain, regulatory subdomain"/>
    <property type="match status" value="1"/>
</dbReference>
<feature type="domain" description="DNA mismatch repair protein S5" evidence="5">
    <location>
        <begin position="231"/>
        <end position="368"/>
    </location>
</feature>
<dbReference type="InterPro" id="IPR042120">
    <property type="entry name" value="MutL_C_dimsub"/>
</dbReference>
<organism evidence="6 7">
    <name type="scientific">Kwoniella newhampshirensis</name>
    <dbReference type="NCBI Taxonomy" id="1651941"/>
    <lineage>
        <taxon>Eukaryota</taxon>
        <taxon>Fungi</taxon>
        <taxon>Dikarya</taxon>
        <taxon>Basidiomycota</taxon>
        <taxon>Agaricomycotina</taxon>
        <taxon>Tremellomycetes</taxon>
        <taxon>Tremellales</taxon>
        <taxon>Cryptococcaceae</taxon>
        <taxon>Kwoniella</taxon>
    </lineage>
</organism>
<dbReference type="SUPFAM" id="SSF55874">
    <property type="entry name" value="ATPase domain of HSP90 chaperone/DNA topoisomerase II/histidine kinase"/>
    <property type="match status" value="1"/>
</dbReference>